<dbReference type="Gene3D" id="1.10.10.2840">
    <property type="entry name" value="PucR C-terminal helix-turn-helix domain"/>
    <property type="match status" value="1"/>
</dbReference>
<keyword evidence="3" id="KW-1185">Reference proteome</keyword>
<dbReference type="RefSeq" id="WP_160643856.1">
    <property type="nucleotide sequence ID" value="NZ_SIJB01000005.1"/>
</dbReference>
<dbReference type="Proteomes" id="UP000448943">
    <property type="component" value="Unassembled WGS sequence"/>
</dbReference>
<comment type="caution">
    <text evidence="2">The sequence shown here is derived from an EMBL/GenBank/DDBJ whole genome shotgun (WGS) entry which is preliminary data.</text>
</comment>
<reference evidence="2 3" key="1">
    <citation type="submission" date="2019-01" db="EMBL/GenBank/DDBJ databases">
        <title>Chengkuizengella sp. nov., isolated from deep-sea sediment of East Pacific Ocean.</title>
        <authorList>
            <person name="Yang J."/>
            <person name="Lai Q."/>
            <person name="Shao Z."/>
        </authorList>
    </citation>
    <scope>NUCLEOTIDE SEQUENCE [LARGE SCALE GENOMIC DNA]</scope>
    <source>
        <strain evidence="2 3">YPA3-1-1</strain>
    </source>
</reference>
<accession>A0A6N9Q0Y7</accession>
<sequence length="356" mass="41863">MNWDEIKAKLEQILDLRLKREVLHKNDWFSDRNVIEKNNQIYFYLYSEGNHDYTFSLNHTSLTPSEKNLIEMTLSLYRANLGQTKSTSDEQNSITLRDWILNQLQYGSNHYEKLPEPLVQTPQLLTKNIPILIQTNASEENTEEELLNLLKSFYGSQIVLIPLSNKEYVLLCSLDLLEEEIEEQGKDIELEIEESLQVFSSSLYEMLLSEWIGKCHISVHYPIVPCESVLFVIKQLREVMELGRKYYQNEYIYSPWNLQLESLLDILPDEARSGFIKHVFKQVDFILDAEMKTTLEQFFNTDCNVSETAKKLFIHRNTLIYRLDKFKHETGLDVRVFNQAVLVKVSLLLYKVTNRS</sequence>
<dbReference type="Pfam" id="PF13556">
    <property type="entry name" value="HTH_30"/>
    <property type="match status" value="1"/>
</dbReference>
<evidence type="ECO:0000259" key="1">
    <source>
        <dbReference type="Pfam" id="PF13556"/>
    </source>
</evidence>
<dbReference type="PANTHER" id="PTHR33744">
    <property type="entry name" value="CARBOHYDRATE DIACID REGULATOR"/>
    <property type="match status" value="1"/>
</dbReference>
<dbReference type="OrthoDB" id="9792148at2"/>
<gene>
    <name evidence="2" type="ORF">ERL59_01695</name>
</gene>
<dbReference type="AlphaFoldDB" id="A0A6N9Q0Y7"/>
<protein>
    <submittedName>
        <fullName evidence="2">PucR family transcriptional regulator</fullName>
    </submittedName>
</protein>
<evidence type="ECO:0000313" key="2">
    <source>
        <dbReference type="EMBL" id="NBI27674.1"/>
    </source>
</evidence>
<dbReference type="InterPro" id="IPR009057">
    <property type="entry name" value="Homeodomain-like_sf"/>
</dbReference>
<name>A0A6N9Q0Y7_9BACL</name>
<dbReference type="PANTHER" id="PTHR33744:SF15">
    <property type="entry name" value="CARBOHYDRATE DIACID REGULATOR"/>
    <property type="match status" value="1"/>
</dbReference>
<dbReference type="SUPFAM" id="SSF46689">
    <property type="entry name" value="Homeodomain-like"/>
    <property type="match status" value="1"/>
</dbReference>
<evidence type="ECO:0000313" key="3">
    <source>
        <dbReference type="Proteomes" id="UP000448943"/>
    </source>
</evidence>
<dbReference type="InterPro" id="IPR051448">
    <property type="entry name" value="CdaR-like_regulators"/>
</dbReference>
<feature type="domain" description="PucR C-terminal helix-turn-helix" evidence="1">
    <location>
        <begin position="293"/>
        <end position="348"/>
    </location>
</feature>
<organism evidence="2 3">
    <name type="scientific">Chengkuizengella marina</name>
    <dbReference type="NCBI Taxonomy" id="2507566"/>
    <lineage>
        <taxon>Bacteria</taxon>
        <taxon>Bacillati</taxon>
        <taxon>Bacillota</taxon>
        <taxon>Bacilli</taxon>
        <taxon>Bacillales</taxon>
        <taxon>Paenibacillaceae</taxon>
        <taxon>Chengkuizengella</taxon>
    </lineage>
</organism>
<dbReference type="EMBL" id="SIJB01000005">
    <property type="protein sequence ID" value="NBI27674.1"/>
    <property type="molecule type" value="Genomic_DNA"/>
</dbReference>
<proteinExistence type="predicted"/>
<dbReference type="InterPro" id="IPR025736">
    <property type="entry name" value="PucR_C-HTH_dom"/>
</dbReference>
<dbReference type="InterPro" id="IPR042070">
    <property type="entry name" value="PucR_C-HTH_sf"/>
</dbReference>